<gene>
    <name evidence="1" type="ORF">QBC41DRAFT_347191</name>
</gene>
<dbReference type="EMBL" id="JAULSY010000056">
    <property type="protein sequence ID" value="KAK0668480.1"/>
    <property type="molecule type" value="Genomic_DNA"/>
</dbReference>
<organism evidence="1 2">
    <name type="scientific">Cercophora samala</name>
    <dbReference type="NCBI Taxonomy" id="330535"/>
    <lineage>
        <taxon>Eukaryota</taxon>
        <taxon>Fungi</taxon>
        <taxon>Dikarya</taxon>
        <taxon>Ascomycota</taxon>
        <taxon>Pezizomycotina</taxon>
        <taxon>Sordariomycetes</taxon>
        <taxon>Sordariomycetidae</taxon>
        <taxon>Sordariales</taxon>
        <taxon>Lasiosphaeriaceae</taxon>
        <taxon>Cercophora</taxon>
    </lineage>
</organism>
<name>A0AA40D9M9_9PEZI</name>
<dbReference type="Pfam" id="PF05721">
    <property type="entry name" value="PhyH"/>
    <property type="match status" value="1"/>
</dbReference>
<protein>
    <submittedName>
        <fullName evidence="1">Nicotinamide N-methyltransferase</fullName>
    </submittedName>
</protein>
<dbReference type="PANTHER" id="PTHR40470:SF1">
    <property type="entry name" value="PHYTANOYL-COA DIOXYGENASE FAMILY PROTEIN (AFU_ORTHOLOGUE AFUA_2G15850)"/>
    <property type="match status" value="1"/>
</dbReference>
<dbReference type="Proteomes" id="UP001174997">
    <property type="component" value="Unassembled WGS sequence"/>
</dbReference>
<dbReference type="AlphaFoldDB" id="A0AA40D9M9"/>
<evidence type="ECO:0000313" key="1">
    <source>
        <dbReference type="EMBL" id="KAK0668480.1"/>
    </source>
</evidence>
<evidence type="ECO:0000313" key="2">
    <source>
        <dbReference type="Proteomes" id="UP001174997"/>
    </source>
</evidence>
<reference evidence="1" key="1">
    <citation type="submission" date="2023-06" db="EMBL/GenBank/DDBJ databases">
        <title>Genome-scale phylogeny and comparative genomics of the fungal order Sordariales.</title>
        <authorList>
            <consortium name="Lawrence Berkeley National Laboratory"/>
            <person name="Hensen N."/>
            <person name="Bonometti L."/>
            <person name="Westerberg I."/>
            <person name="Brannstrom I.O."/>
            <person name="Guillou S."/>
            <person name="Cros-Aarteil S."/>
            <person name="Calhoun S."/>
            <person name="Haridas S."/>
            <person name="Kuo A."/>
            <person name="Mondo S."/>
            <person name="Pangilinan J."/>
            <person name="Riley R."/>
            <person name="Labutti K."/>
            <person name="Andreopoulos B."/>
            <person name="Lipzen A."/>
            <person name="Chen C."/>
            <person name="Yanf M."/>
            <person name="Daum C."/>
            <person name="Ng V."/>
            <person name="Clum A."/>
            <person name="Steindorff A."/>
            <person name="Ohm R."/>
            <person name="Martin F."/>
            <person name="Silar P."/>
            <person name="Natvig D."/>
            <person name="Lalanne C."/>
            <person name="Gautier V."/>
            <person name="Ament-Velasquez S.L."/>
            <person name="Kruys A."/>
            <person name="Hutchinson M.I."/>
            <person name="Powell A.J."/>
            <person name="Barry K."/>
            <person name="Miller A.N."/>
            <person name="Grigoriev I.V."/>
            <person name="Debuchy R."/>
            <person name="Gladieux P."/>
            <person name="Thoren M.H."/>
            <person name="Johannesson H."/>
        </authorList>
    </citation>
    <scope>NUCLEOTIDE SEQUENCE</scope>
    <source>
        <strain evidence="1">CBS 307.81</strain>
    </source>
</reference>
<dbReference type="Gene3D" id="2.60.120.620">
    <property type="entry name" value="q2cbj1_9rhob like domain"/>
    <property type="match status" value="1"/>
</dbReference>
<dbReference type="InterPro" id="IPR008775">
    <property type="entry name" value="Phytyl_CoA_dOase-like"/>
</dbReference>
<proteinExistence type="predicted"/>
<accession>A0AA40D9M9</accession>
<keyword evidence="2" id="KW-1185">Reference proteome</keyword>
<dbReference type="SUPFAM" id="SSF51197">
    <property type="entry name" value="Clavaminate synthase-like"/>
    <property type="match status" value="1"/>
</dbReference>
<dbReference type="PANTHER" id="PTHR40470">
    <property type="entry name" value="PHYTANOYL-COA DIOXYGENASE FAMILY PROTEIN (AFU_ORTHOLOGUE AFUA_2G15850)"/>
    <property type="match status" value="1"/>
</dbReference>
<comment type="caution">
    <text evidence="1">The sequence shown here is derived from an EMBL/GenBank/DDBJ whole genome shotgun (WGS) entry which is preliminary data.</text>
</comment>
<sequence>MSPPSPPSPLLSQLTTSGFVIIPSFLSPAELTTLRTASAALISLSSSGHWPHVRTTGKQFPPWDPSLVPHSSGIWGVQHLLHPSLPLPQDQRDAFVRLYFSPKLLSLSREILSLPPNDDNNSDQGLVMELFNLLCKPTDGKGFELSWHRDDIPASASAEEEMGGLHKPEEVYSHTQWNLPLYQDSSLILVPGSHVRPRTEEEREADLYEPELEGQVVVDLRPGDLVFYDNNILHRGVYSGERERVTLHGSVGRADAGEEGEGVRRRARNVLQHGVGGWVEQADFSCLGEGGEREVAEGMRRRLVEMGRVAGEVGYSLVG</sequence>